<evidence type="ECO:0000256" key="4">
    <source>
        <dbReference type="ARBA" id="ARBA00010918"/>
    </source>
</evidence>
<keyword evidence="16 17" id="KW-0687">Ribonucleoprotein</keyword>
<comment type="cofactor">
    <cofactor evidence="1">
        <name>Zn(2+)</name>
        <dbReference type="ChEBI" id="CHEBI:29105"/>
    </cofactor>
</comment>
<keyword evidence="5" id="KW-0645">Protease</keyword>
<dbReference type="GO" id="GO:0002181">
    <property type="term" value="P:cytoplasmic translation"/>
    <property type="evidence" value="ECO:0007669"/>
    <property type="project" value="TreeGrafter"/>
</dbReference>
<dbReference type="InterPro" id="IPR057265">
    <property type="entry name" value="Ribosomal_uL22_arc-type"/>
</dbReference>
<evidence type="ECO:0000256" key="18">
    <source>
        <dbReference type="SAM" id="MobiDB-lite"/>
    </source>
</evidence>
<dbReference type="InterPro" id="IPR001063">
    <property type="entry name" value="Ribosomal_uL22"/>
</dbReference>
<keyword evidence="12 19" id="KW-1133">Transmembrane helix</keyword>
<dbReference type="CDD" id="cd03875">
    <property type="entry name" value="M28_Fxna_like"/>
    <property type="match status" value="1"/>
</dbReference>
<dbReference type="NCBIfam" id="TIGR01038">
    <property type="entry name" value="uL22_arch_euk"/>
    <property type="match status" value="1"/>
</dbReference>
<feature type="transmembrane region" description="Helical" evidence="19">
    <location>
        <begin position="518"/>
        <end position="538"/>
    </location>
</feature>
<dbReference type="GO" id="GO:0008237">
    <property type="term" value="F:metallopeptidase activity"/>
    <property type="evidence" value="ECO:0007669"/>
    <property type="project" value="UniProtKB-KW"/>
</dbReference>
<evidence type="ECO:0000256" key="10">
    <source>
        <dbReference type="ARBA" id="ARBA00022833"/>
    </source>
</evidence>
<dbReference type="HAMAP" id="MF_01331_A">
    <property type="entry name" value="Ribosomal_uL22_A"/>
    <property type="match status" value="1"/>
</dbReference>
<protein>
    <submittedName>
        <fullName evidence="22">Zn-dependent exopeptidases superfamily protein</fullName>
    </submittedName>
</protein>
<dbReference type="GO" id="GO:0046872">
    <property type="term" value="F:metal ion binding"/>
    <property type="evidence" value="ECO:0007669"/>
    <property type="project" value="UniProtKB-KW"/>
</dbReference>
<comment type="similarity">
    <text evidence="3 17">Belongs to the universal ribosomal protein uL22 family.</text>
</comment>
<comment type="subcellular location">
    <subcellularLocation>
        <location evidence="2">Endoplasmic reticulum membrane</location>
        <topology evidence="2">Multi-pass membrane protein</topology>
    </subcellularLocation>
</comment>
<dbReference type="FunFam" id="3.40.630.10:FF:000008">
    <property type="entry name" value="Endoplasmic reticulum metallopeptidase 1"/>
    <property type="match status" value="1"/>
</dbReference>
<dbReference type="InterPro" id="IPR053973">
    <property type="entry name" value="ERMP1-like_C"/>
</dbReference>
<dbReference type="InterPro" id="IPR036394">
    <property type="entry name" value="Ribosomal_uL22_sf"/>
</dbReference>
<comment type="caution">
    <text evidence="22">The sequence shown here is derived from an EMBL/GenBank/DDBJ whole genome shotgun (WGS) entry which is preliminary data.</text>
</comment>
<dbReference type="InterPro" id="IPR007484">
    <property type="entry name" value="Peptidase_M28"/>
</dbReference>
<keyword evidence="8" id="KW-0378">Hydrolase</keyword>
<feature type="domain" description="Peptidase M28" evidence="20">
    <location>
        <begin position="131"/>
        <end position="325"/>
    </location>
</feature>
<feature type="transmembrane region" description="Helical" evidence="19">
    <location>
        <begin position="375"/>
        <end position="394"/>
    </location>
</feature>
<dbReference type="Proteomes" id="UP001153555">
    <property type="component" value="Unassembled WGS sequence"/>
</dbReference>
<feature type="transmembrane region" description="Helical" evidence="19">
    <location>
        <begin position="414"/>
        <end position="437"/>
    </location>
</feature>
<evidence type="ECO:0000256" key="14">
    <source>
        <dbReference type="ARBA" id="ARBA00023136"/>
    </source>
</evidence>
<organism evidence="22 23">
    <name type="scientific">Striga hermonthica</name>
    <name type="common">Purple witchweed</name>
    <name type="synonym">Buchnera hermonthica</name>
    <dbReference type="NCBI Taxonomy" id="68872"/>
    <lineage>
        <taxon>Eukaryota</taxon>
        <taxon>Viridiplantae</taxon>
        <taxon>Streptophyta</taxon>
        <taxon>Embryophyta</taxon>
        <taxon>Tracheophyta</taxon>
        <taxon>Spermatophyta</taxon>
        <taxon>Magnoliopsida</taxon>
        <taxon>eudicotyledons</taxon>
        <taxon>Gunneridae</taxon>
        <taxon>Pentapetalae</taxon>
        <taxon>asterids</taxon>
        <taxon>lamiids</taxon>
        <taxon>Lamiales</taxon>
        <taxon>Orobanchaceae</taxon>
        <taxon>Buchnereae</taxon>
        <taxon>Striga</taxon>
    </lineage>
</organism>
<feature type="transmembrane region" description="Helical" evidence="19">
    <location>
        <begin position="595"/>
        <end position="616"/>
    </location>
</feature>
<evidence type="ECO:0000256" key="8">
    <source>
        <dbReference type="ARBA" id="ARBA00022801"/>
    </source>
</evidence>
<dbReference type="Gene3D" id="3.40.630.10">
    <property type="entry name" value="Zn peptidases"/>
    <property type="match status" value="1"/>
</dbReference>
<keyword evidence="9" id="KW-0256">Endoplasmic reticulum</keyword>
<keyword evidence="15" id="KW-0325">Glycoprotein</keyword>
<dbReference type="InterPro" id="IPR048024">
    <property type="entry name" value="Fxna-like_M28_dom"/>
</dbReference>
<dbReference type="GO" id="GO:0003735">
    <property type="term" value="F:structural constituent of ribosome"/>
    <property type="evidence" value="ECO:0007669"/>
    <property type="project" value="InterPro"/>
</dbReference>
<gene>
    <name evidence="22" type="ORF">SHERM_01194</name>
</gene>
<dbReference type="SUPFAM" id="SSF54843">
    <property type="entry name" value="Ribosomal protein L22"/>
    <property type="match status" value="1"/>
</dbReference>
<dbReference type="EMBL" id="CACSLK010016925">
    <property type="protein sequence ID" value="CAA0818335.1"/>
    <property type="molecule type" value="Genomic_DNA"/>
</dbReference>
<evidence type="ECO:0000256" key="17">
    <source>
        <dbReference type="RuleBase" id="RU004005"/>
    </source>
</evidence>
<feature type="region of interest" description="Disordered" evidence="18">
    <location>
        <begin position="1001"/>
        <end position="1023"/>
    </location>
</feature>
<dbReference type="GO" id="GO:0022625">
    <property type="term" value="C:cytosolic large ribosomal subunit"/>
    <property type="evidence" value="ECO:0007669"/>
    <property type="project" value="TreeGrafter"/>
</dbReference>
<evidence type="ECO:0000256" key="13">
    <source>
        <dbReference type="ARBA" id="ARBA00023049"/>
    </source>
</evidence>
<keyword evidence="7" id="KW-0479">Metal-binding</keyword>
<comment type="similarity">
    <text evidence="4">Belongs to the peptidase M28 family.</text>
</comment>
<accession>A0A9N7R904</accession>
<proteinExistence type="inferred from homology"/>
<dbReference type="OrthoDB" id="76293at2759"/>
<dbReference type="GO" id="GO:0005789">
    <property type="term" value="C:endoplasmic reticulum membrane"/>
    <property type="evidence" value="ECO:0007669"/>
    <property type="project" value="UniProtKB-SubCell"/>
</dbReference>
<feature type="compositionally biased region" description="Basic and acidic residues" evidence="18">
    <location>
        <begin position="1001"/>
        <end position="1011"/>
    </location>
</feature>
<evidence type="ECO:0000256" key="3">
    <source>
        <dbReference type="ARBA" id="ARBA00009451"/>
    </source>
</evidence>
<sequence>MALLRLSPGDVAGFKVFFALLVLYGLISYLVHSVIHMKFVTPLGADAPLDRFSEARAIQHVRVLAEEIGGRQEGSPGLRQAAVYIKTHLEQIKERAGSNFRVEIEETVVNGSFNMIFLGKSISLTYRNHTNILMRISSVDSQDSDPSVLLNGHFDTPAGSPGAGDCGSCVASLLELARLTIDSGWIPPRPIIFLFNGAEELFMLGSHGFITTHRWRDTVGAFINVEASGTGGFADLVCQSGPGPWPSYIYSQSAIYPMANSAAQDVFGAIPGDTDYRMFANDFGDIPGLDIIFLLGGYYYHTSFDTVERLLPGSMQARGDNLFSLMKAFANSTKLLTAREREIFGAASNGSRGERPVFFDYFAKLLVFYSRKQAMVFHCVPLAIFGLMPLLLCLRTGSLFSIISSYHDFLKGLLYHASGIILAIVIPVTFAILRLLFTGKSMNWFANPFLAFLMFVPCSVVGLLVPRFLWRQFSLSQDVSANILSREEVVDEARFWGAFGFYALLTLAYLLSGLSGGFVAFLVSAFMLPAWIFFRLSTKFFGHQSLRSTACYVIPLVPCLMYSIYFGGFFAAFLIEKMGMTGSLPPPYGYFVPDVIVGAVIGLVTGWCVGPLIPVVGKWLTKSSIVRLLLHGTVLSLAVSSQYFPYSKDAPKRVILQHTVQTSGPNQISDASFDFAVVDSNSLMFVFKHAPEAAKELHGNRELSFDTVHQSDFETWKGIFPISSLFSRSLKFPKNTEDILEQYKHFPHLSIDKPKVIPAGGPRRFNIEFSLGSLKEVWVAVLNITGPLSNWSFANNIVPAPVKVSNGPPSYICRLSGAAHENWTFWLEVAGSGSLRVDIAVVDLYLTEPVKYSREPDNPTKSCKARGSDLRVHFKNTRETAHAIRKLPLTKAKRYLEDVLAHKQAIPFTRFCGGVGRTAQAKNRHSNGQGRWPVKSAKFILDLLKNAESNAEVKGLDVDALYISHIQVNQAQKQRRRTYRAHGRINPYMSSPCHIELILSEKEEPVKKEPESQLAASNKPRKA</sequence>
<dbReference type="PROSITE" id="PS00464">
    <property type="entry name" value="RIBOSOMAL_L22"/>
    <property type="match status" value="1"/>
</dbReference>
<evidence type="ECO:0000256" key="9">
    <source>
        <dbReference type="ARBA" id="ARBA00022824"/>
    </source>
</evidence>
<dbReference type="PANTHER" id="PTHR11593:SF47">
    <property type="entry name" value="LARGE RIBOSOMAL SUBUNIT PROTEIN UL22Y"/>
    <property type="match status" value="1"/>
</dbReference>
<evidence type="ECO:0000256" key="6">
    <source>
        <dbReference type="ARBA" id="ARBA00022692"/>
    </source>
</evidence>
<dbReference type="InterPro" id="IPR018260">
    <property type="entry name" value="Ribosomal_uL22_CS"/>
</dbReference>
<dbReference type="Pfam" id="PF00237">
    <property type="entry name" value="Ribosomal_L22"/>
    <property type="match status" value="1"/>
</dbReference>
<evidence type="ECO:0000256" key="15">
    <source>
        <dbReference type="ARBA" id="ARBA00023180"/>
    </source>
</evidence>
<keyword evidence="14 19" id="KW-0472">Membrane</keyword>
<dbReference type="CDD" id="cd00336">
    <property type="entry name" value="Ribosomal_L22"/>
    <property type="match status" value="1"/>
</dbReference>
<evidence type="ECO:0000256" key="11">
    <source>
        <dbReference type="ARBA" id="ARBA00022980"/>
    </source>
</evidence>
<dbReference type="GO" id="GO:0006508">
    <property type="term" value="P:proteolysis"/>
    <property type="evidence" value="ECO:0007669"/>
    <property type="project" value="UniProtKB-KW"/>
</dbReference>
<reference evidence="22" key="1">
    <citation type="submission" date="2019-12" db="EMBL/GenBank/DDBJ databases">
        <authorList>
            <person name="Scholes J."/>
        </authorList>
    </citation>
    <scope>NUCLEOTIDE SEQUENCE</scope>
</reference>
<dbReference type="Pfam" id="PF04389">
    <property type="entry name" value="Peptidase_M28"/>
    <property type="match status" value="1"/>
</dbReference>
<feature type="domain" description="Endoplasmic reticulum metallopeptidase 1-like C-terminal" evidence="21">
    <location>
        <begin position="650"/>
        <end position="854"/>
    </location>
</feature>
<feature type="transmembrane region" description="Helical" evidence="19">
    <location>
        <begin position="449"/>
        <end position="470"/>
    </location>
</feature>
<evidence type="ECO:0000259" key="21">
    <source>
        <dbReference type="Pfam" id="PF22248"/>
    </source>
</evidence>
<evidence type="ECO:0000256" key="1">
    <source>
        <dbReference type="ARBA" id="ARBA00001947"/>
    </source>
</evidence>
<keyword evidence="10" id="KW-0862">Zinc</keyword>
<dbReference type="PANTHER" id="PTHR11593">
    <property type="entry name" value="60S RIBOSOMAL PROTEIN L17"/>
    <property type="match status" value="1"/>
</dbReference>
<evidence type="ECO:0000313" key="23">
    <source>
        <dbReference type="Proteomes" id="UP001153555"/>
    </source>
</evidence>
<evidence type="ECO:0000256" key="5">
    <source>
        <dbReference type="ARBA" id="ARBA00022670"/>
    </source>
</evidence>
<dbReference type="InterPro" id="IPR005721">
    <property type="entry name" value="Ribosomal_uL22_euk/arc"/>
</dbReference>
<keyword evidence="6 19" id="KW-0812">Transmembrane</keyword>
<keyword evidence="13" id="KW-0482">Metalloprotease</keyword>
<name>A0A9N7R904_STRHE</name>
<keyword evidence="11 17" id="KW-0689">Ribosomal protein</keyword>
<evidence type="ECO:0000256" key="7">
    <source>
        <dbReference type="ARBA" id="ARBA00022723"/>
    </source>
</evidence>
<feature type="transmembrane region" description="Helical" evidence="19">
    <location>
        <begin position="12"/>
        <end position="31"/>
    </location>
</feature>
<dbReference type="Pfam" id="PF22248">
    <property type="entry name" value="ERMP1_C"/>
    <property type="match status" value="1"/>
</dbReference>
<evidence type="ECO:0000256" key="12">
    <source>
        <dbReference type="ARBA" id="ARBA00022989"/>
    </source>
</evidence>
<keyword evidence="23" id="KW-1185">Reference proteome</keyword>
<dbReference type="Gene3D" id="3.90.470.10">
    <property type="entry name" value="Ribosomal protein L22/L17"/>
    <property type="match status" value="1"/>
</dbReference>
<evidence type="ECO:0000313" key="22">
    <source>
        <dbReference type="EMBL" id="CAA0818335.1"/>
    </source>
</evidence>
<evidence type="ECO:0000256" key="2">
    <source>
        <dbReference type="ARBA" id="ARBA00004477"/>
    </source>
</evidence>
<evidence type="ECO:0000259" key="20">
    <source>
        <dbReference type="Pfam" id="PF04389"/>
    </source>
</evidence>
<dbReference type="SUPFAM" id="SSF53187">
    <property type="entry name" value="Zn-dependent exopeptidases"/>
    <property type="match status" value="1"/>
</dbReference>
<feature type="transmembrane region" description="Helical" evidence="19">
    <location>
        <begin position="628"/>
        <end position="646"/>
    </location>
</feature>
<feature type="transmembrane region" description="Helical" evidence="19">
    <location>
        <begin position="550"/>
        <end position="575"/>
    </location>
</feature>
<dbReference type="FunFam" id="3.90.470.10:FF:000005">
    <property type="entry name" value="60S ribosomal protein L17"/>
    <property type="match status" value="1"/>
</dbReference>
<evidence type="ECO:0000256" key="19">
    <source>
        <dbReference type="SAM" id="Phobius"/>
    </source>
</evidence>
<evidence type="ECO:0000256" key="16">
    <source>
        <dbReference type="ARBA" id="ARBA00023274"/>
    </source>
</evidence>
<dbReference type="AlphaFoldDB" id="A0A9N7R904"/>